<dbReference type="SUPFAM" id="SSF52540">
    <property type="entry name" value="P-loop containing nucleoside triphosphate hydrolases"/>
    <property type="match status" value="1"/>
</dbReference>
<evidence type="ECO:0000313" key="1">
    <source>
        <dbReference type="EMBL" id="GFR49593.1"/>
    </source>
</evidence>
<accession>A0AAD3HQN8</accession>
<gene>
    <name evidence="1" type="ORF">Agub_g11661</name>
</gene>
<sequence>MAPESSASSDLAEYILSGPLLKSCAISAESVRSNIAEWERLGKLLASQLGFEHDHMDLVQRLRVYHYYLPVYWWVARQLELHRQSGARTAMVLGISAPQGCGKSTLVEQLAALFSAQGRAAACVSIDDFYLPAAGQAALAARHPGNRLLQLRGNAGTHDLELGAQTLTRLRELRRPGDTAAVPRYDKSAFGGRGDRAEPGSWPVVSGPLELVLFEGWMSGFTPLRSEAEAAVVDPHLPAVNQLLGGYRAAWDEQVDCWLVIKIGDPQWVYEWRLQAEERMKAGGRPGMSAEQVADFVSRFMPAYAAYLPGLYAAGPTTAAPGRTLVIEVDRQRSPVAQQPEPVG</sequence>
<evidence type="ECO:0000313" key="2">
    <source>
        <dbReference type="Proteomes" id="UP001054857"/>
    </source>
</evidence>
<name>A0AAD3HQN8_9CHLO</name>
<dbReference type="InterPro" id="IPR027417">
    <property type="entry name" value="P-loop_NTPase"/>
</dbReference>
<protein>
    <recommendedName>
        <fullName evidence="3">Glycerate kinase</fullName>
    </recommendedName>
</protein>
<keyword evidence="2" id="KW-1185">Reference proteome</keyword>
<evidence type="ECO:0008006" key="3">
    <source>
        <dbReference type="Google" id="ProtNLM"/>
    </source>
</evidence>
<dbReference type="PANTHER" id="PTHR10285">
    <property type="entry name" value="URIDINE KINASE"/>
    <property type="match status" value="1"/>
</dbReference>
<proteinExistence type="predicted"/>
<dbReference type="Gene3D" id="3.40.50.300">
    <property type="entry name" value="P-loop containing nucleotide triphosphate hydrolases"/>
    <property type="match status" value="1"/>
</dbReference>
<reference evidence="1 2" key="1">
    <citation type="journal article" date="2021" name="Sci. Rep.">
        <title>Genome sequencing of the multicellular alga Astrephomene provides insights into convergent evolution of germ-soma differentiation.</title>
        <authorList>
            <person name="Yamashita S."/>
            <person name="Yamamoto K."/>
            <person name="Matsuzaki R."/>
            <person name="Suzuki S."/>
            <person name="Yamaguchi H."/>
            <person name="Hirooka S."/>
            <person name="Minakuchi Y."/>
            <person name="Miyagishima S."/>
            <person name="Kawachi M."/>
            <person name="Toyoda A."/>
            <person name="Nozaki H."/>
        </authorList>
    </citation>
    <scope>NUCLEOTIDE SEQUENCE [LARGE SCALE GENOMIC DNA]</scope>
    <source>
        <strain evidence="1 2">NIES-4017</strain>
    </source>
</reference>
<comment type="caution">
    <text evidence="1">The sequence shown here is derived from an EMBL/GenBank/DDBJ whole genome shotgun (WGS) entry which is preliminary data.</text>
</comment>
<dbReference type="AlphaFoldDB" id="A0AAD3HQN8"/>
<organism evidence="1 2">
    <name type="scientific">Astrephomene gubernaculifera</name>
    <dbReference type="NCBI Taxonomy" id="47775"/>
    <lineage>
        <taxon>Eukaryota</taxon>
        <taxon>Viridiplantae</taxon>
        <taxon>Chlorophyta</taxon>
        <taxon>core chlorophytes</taxon>
        <taxon>Chlorophyceae</taxon>
        <taxon>CS clade</taxon>
        <taxon>Chlamydomonadales</taxon>
        <taxon>Astrephomenaceae</taxon>
        <taxon>Astrephomene</taxon>
    </lineage>
</organism>
<dbReference type="Proteomes" id="UP001054857">
    <property type="component" value="Unassembled WGS sequence"/>
</dbReference>
<dbReference type="EMBL" id="BMAR01000031">
    <property type="protein sequence ID" value="GFR49593.1"/>
    <property type="molecule type" value="Genomic_DNA"/>
</dbReference>